<dbReference type="InterPro" id="IPR027417">
    <property type="entry name" value="P-loop_NTPase"/>
</dbReference>
<evidence type="ECO:0000313" key="1">
    <source>
        <dbReference type="EMBL" id="KAA3478476.1"/>
    </source>
</evidence>
<dbReference type="AlphaFoldDB" id="A0A5B6WAV3"/>
<dbReference type="OrthoDB" id="63533at2759"/>
<evidence type="ECO:0000313" key="2">
    <source>
        <dbReference type="Proteomes" id="UP000325315"/>
    </source>
</evidence>
<comment type="caution">
    <text evidence="1">The sequence shown here is derived from an EMBL/GenBank/DDBJ whole genome shotgun (WGS) entry which is preliminary data.</text>
</comment>
<dbReference type="InterPro" id="IPR001806">
    <property type="entry name" value="Small_GTPase"/>
</dbReference>
<dbReference type="EMBL" id="SMMG02000004">
    <property type="protein sequence ID" value="KAA3478476.1"/>
    <property type="molecule type" value="Genomic_DNA"/>
</dbReference>
<dbReference type="Gene3D" id="3.40.50.300">
    <property type="entry name" value="P-loop containing nucleotide triphosphate hydrolases"/>
    <property type="match status" value="1"/>
</dbReference>
<sequence>MTLFLFKMEANKYAQENGLFFMETSAKTASNVNDIFYEIGKLKDYLEHNQHRTLPEWFSWIDLQNGRQAHHVARR</sequence>
<organism evidence="1 2">
    <name type="scientific">Gossypium australe</name>
    <dbReference type="NCBI Taxonomy" id="47621"/>
    <lineage>
        <taxon>Eukaryota</taxon>
        <taxon>Viridiplantae</taxon>
        <taxon>Streptophyta</taxon>
        <taxon>Embryophyta</taxon>
        <taxon>Tracheophyta</taxon>
        <taxon>Spermatophyta</taxon>
        <taxon>Magnoliopsida</taxon>
        <taxon>eudicotyledons</taxon>
        <taxon>Gunneridae</taxon>
        <taxon>Pentapetalae</taxon>
        <taxon>rosids</taxon>
        <taxon>malvids</taxon>
        <taxon>Malvales</taxon>
        <taxon>Malvaceae</taxon>
        <taxon>Malvoideae</taxon>
        <taxon>Gossypium</taxon>
    </lineage>
</organism>
<reference evidence="2" key="1">
    <citation type="journal article" date="2019" name="Plant Biotechnol. J.">
        <title>Genome sequencing of the Australian wild diploid species Gossypium australe highlights disease resistance and delayed gland morphogenesis.</title>
        <authorList>
            <person name="Cai Y."/>
            <person name="Cai X."/>
            <person name="Wang Q."/>
            <person name="Wang P."/>
            <person name="Zhang Y."/>
            <person name="Cai C."/>
            <person name="Xu Y."/>
            <person name="Wang K."/>
            <person name="Zhou Z."/>
            <person name="Wang C."/>
            <person name="Geng S."/>
            <person name="Li B."/>
            <person name="Dong Q."/>
            <person name="Hou Y."/>
            <person name="Wang H."/>
            <person name="Ai P."/>
            <person name="Liu Z."/>
            <person name="Yi F."/>
            <person name="Sun M."/>
            <person name="An G."/>
            <person name="Cheng J."/>
            <person name="Zhang Y."/>
            <person name="Shi Q."/>
            <person name="Xie Y."/>
            <person name="Shi X."/>
            <person name="Chang Y."/>
            <person name="Huang F."/>
            <person name="Chen Y."/>
            <person name="Hong S."/>
            <person name="Mi L."/>
            <person name="Sun Q."/>
            <person name="Zhang L."/>
            <person name="Zhou B."/>
            <person name="Peng R."/>
            <person name="Zhang X."/>
            <person name="Liu F."/>
        </authorList>
    </citation>
    <scope>NUCLEOTIDE SEQUENCE [LARGE SCALE GENOMIC DNA]</scope>
    <source>
        <strain evidence="2">cv. PA1801</strain>
    </source>
</reference>
<name>A0A5B6WAV3_9ROSI</name>
<dbReference type="Proteomes" id="UP000325315">
    <property type="component" value="Unassembled WGS sequence"/>
</dbReference>
<dbReference type="SUPFAM" id="SSF52540">
    <property type="entry name" value="P-loop containing nucleoside triphosphate hydrolases"/>
    <property type="match status" value="1"/>
</dbReference>
<gene>
    <name evidence="1" type="primary">rab5A</name>
    <name evidence="1" type="ORF">EPI10_012273</name>
</gene>
<accession>A0A5B6WAV3</accession>
<proteinExistence type="predicted"/>
<protein>
    <submittedName>
        <fullName evidence="1">Ras-related protein RABF2b</fullName>
    </submittedName>
</protein>
<dbReference type="GO" id="GO:0003924">
    <property type="term" value="F:GTPase activity"/>
    <property type="evidence" value="ECO:0007669"/>
    <property type="project" value="InterPro"/>
</dbReference>
<dbReference type="GO" id="GO:0005525">
    <property type="term" value="F:GTP binding"/>
    <property type="evidence" value="ECO:0007669"/>
    <property type="project" value="InterPro"/>
</dbReference>
<dbReference type="Pfam" id="PF00071">
    <property type="entry name" value="Ras"/>
    <property type="match status" value="1"/>
</dbReference>
<keyword evidence="2" id="KW-1185">Reference proteome</keyword>